<dbReference type="AlphaFoldDB" id="A0A8J3ZN94"/>
<proteinExistence type="predicted"/>
<gene>
    <name evidence="2" type="ORF">Voc01_021040</name>
</gene>
<accession>A0A8J3ZN94</accession>
<dbReference type="Proteomes" id="UP000635606">
    <property type="component" value="Unassembled WGS sequence"/>
</dbReference>
<comment type="caution">
    <text evidence="2">The sequence shown here is derived from an EMBL/GenBank/DDBJ whole genome shotgun (WGS) entry which is preliminary data.</text>
</comment>
<evidence type="ECO:0000313" key="3">
    <source>
        <dbReference type="Proteomes" id="UP000635606"/>
    </source>
</evidence>
<keyword evidence="3" id="KW-1185">Reference proteome</keyword>
<evidence type="ECO:0000256" key="1">
    <source>
        <dbReference type="SAM" id="MobiDB-lite"/>
    </source>
</evidence>
<dbReference type="EMBL" id="BOPH01000023">
    <property type="protein sequence ID" value="GIJ67187.1"/>
    <property type="molecule type" value="Genomic_DNA"/>
</dbReference>
<reference evidence="2" key="1">
    <citation type="submission" date="2021-01" db="EMBL/GenBank/DDBJ databases">
        <title>Whole genome shotgun sequence of Virgisporangium ochraceum NBRC 16418.</title>
        <authorList>
            <person name="Komaki H."/>
            <person name="Tamura T."/>
        </authorList>
    </citation>
    <scope>NUCLEOTIDE SEQUENCE</scope>
    <source>
        <strain evidence="2">NBRC 16418</strain>
    </source>
</reference>
<feature type="region of interest" description="Disordered" evidence="1">
    <location>
        <begin position="50"/>
        <end position="80"/>
    </location>
</feature>
<sequence length="80" mass="9050">MDRTLSSLRSWTNSFHSVTRMGSGTFCRLPDRERISVTQELSMRRRSAPRYPYGNVRVPTPPAPRRQAEPVSRNGCAADA</sequence>
<organism evidence="2 3">
    <name type="scientific">Virgisporangium ochraceum</name>
    <dbReference type="NCBI Taxonomy" id="65505"/>
    <lineage>
        <taxon>Bacteria</taxon>
        <taxon>Bacillati</taxon>
        <taxon>Actinomycetota</taxon>
        <taxon>Actinomycetes</taxon>
        <taxon>Micromonosporales</taxon>
        <taxon>Micromonosporaceae</taxon>
        <taxon>Virgisporangium</taxon>
    </lineage>
</organism>
<protein>
    <submittedName>
        <fullName evidence="2">Uncharacterized protein</fullName>
    </submittedName>
</protein>
<name>A0A8J3ZN94_9ACTN</name>
<evidence type="ECO:0000313" key="2">
    <source>
        <dbReference type="EMBL" id="GIJ67187.1"/>
    </source>
</evidence>